<dbReference type="Gene3D" id="3.30.40.220">
    <property type="match status" value="1"/>
</dbReference>
<gene>
    <name evidence="2" type="ORF">RRG08_051068</name>
</gene>
<protein>
    <submittedName>
        <fullName evidence="2">Uncharacterized protein</fullName>
    </submittedName>
</protein>
<feature type="region of interest" description="Disordered" evidence="1">
    <location>
        <begin position="1022"/>
        <end position="1053"/>
    </location>
</feature>
<organism evidence="2 3">
    <name type="scientific">Elysia crispata</name>
    <name type="common">lettuce slug</name>
    <dbReference type="NCBI Taxonomy" id="231223"/>
    <lineage>
        <taxon>Eukaryota</taxon>
        <taxon>Metazoa</taxon>
        <taxon>Spiralia</taxon>
        <taxon>Lophotrochozoa</taxon>
        <taxon>Mollusca</taxon>
        <taxon>Gastropoda</taxon>
        <taxon>Heterobranchia</taxon>
        <taxon>Euthyneura</taxon>
        <taxon>Panpulmonata</taxon>
        <taxon>Sacoglossa</taxon>
        <taxon>Placobranchoidea</taxon>
        <taxon>Plakobranchidae</taxon>
        <taxon>Elysia</taxon>
    </lineage>
</organism>
<evidence type="ECO:0000256" key="1">
    <source>
        <dbReference type="SAM" id="MobiDB-lite"/>
    </source>
</evidence>
<proteinExistence type="predicted"/>
<evidence type="ECO:0000313" key="3">
    <source>
        <dbReference type="Proteomes" id="UP001283361"/>
    </source>
</evidence>
<comment type="caution">
    <text evidence="2">The sequence shown here is derived from an EMBL/GenBank/DDBJ whole genome shotgun (WGS) entry which is preliminary data.</text>
</comment>
<dbReference type="Proteomes" id="UP001283361">
    <property type="component" value="Unassembled WGS sequence"/>
</dbReference>
<keyword evidence="3" id="KW-1185">Reference proteome</keyword>
<dbReference type="AlphaFoldDB" id="A0AAE0YQP8"/>
<evidence type="ECO:0000313" key="2">
    <source>
        <dbReference type="EMBL" id="KAK3754782.1"/>
    </source>
</evidence>
<accession>A0AAE0YQP8</accession>
<dbReference type="SUPFAM" id="SSF52540">
    <property type="entry name" value="P-loop containing nucleoside triphosphate hydrolases"/>
    <property type="match status" value="2"/>
</dbReference>
<dbReference type="InterPro" id="IPR027417">
    <property type="entry name" value="P-loop_NTPase"/>
</dbReference>
<sequence>MAHAARARQLQEEYVAATGIRPKYPRSRVALQGLRETLDRYKAATANLKANDARRQGAKNLEDELSRLNKIEADDFDLDTPTSAGQLEGEAGRLLRRAKAQHRREGAAHAFSSWRQEIPDPYGLGDVAVDSNISIRGGNIVSDYTLTAERAAEGRTRGGEVVEVTPETRPGALEGIDRLYYVNAYPVSAVVCGLYPIREPDERNLDPMRDGDLNCVAQRVIKHFDGARRGQGLTLERREKIAQWEARVHDDGATLPDVAELGKILKRAVIVRDITGADLYNSGKYQHSGWKTIELTLHNGHAWGADLHFPQAREIAIYEGDVWAAIQEATQGEPKAVWVLGGGQNKRLTVDQFVLEDGRTFRTQETHNSLLETCRHLAPEDPEALAGRVFGENHAASVVTREKNAWKPTPVNLLDMVQAACVEHGHGGLWNAPDYHVNEVVSIDMKACYPASFQGKGEAAPWFQRFGHPRHRMTRVAVNGPLPVDIGTGFAQVSSWQFAVDLHPVVAAWFGSHFQEKQWAPIPLLAYMVETGLLAKLKVAEAIVAFKKQTEVWLPDSRDQACSVIGKFTQGAKADGRRLTRRLVTDQDELDFLVSDCRQSGTLVGAPEQCPVCWILTYYDGSQPQFARLRASMLAYAHINLLEMLRRFAPNEAVRVATDSIYMKKTALHKLDGVEAYIAPQICSCEAETCLDCLLGEKVLPLVAPAQWRDKGETIFSPQDHAAYEPKPEHCGASNDVADSTAPSHADPLTRHALNYLNGGGSGKTTRANELFRGRKPLVFAPTHRLAKEMRSRGVDAQTYHSFFRWSGQAEWTPDRMGQKFIPRVIIWDEVCTVPRPVLETFLDWLDQRGVQVICCGDQGQPPPIAGESPHVWLKERYDYYEEITVDHRSRCDKLKALKWAIRLQPDRVQCKEMRKALPQCRGWTDFAPRDQAQKLLFERHKEAFPDEPVPLLYRPRDTRLQNVLVTIPGLLLVDDGQPDQQELVLNDVVEVSVERAQEVLDGKWGQDWALGYAMTVHSSQGLTIKDPQKSSTSTSSPGAAPTRRRRPPPPVYDEAVARKNIGRKLQAYKRVDAAKGHKCNLRLRIKDVEALKEKQSNRCASCNIDLLWCYEPKDTRQFSVDRIDNAKGHTRDNVRLACLECNRKRGAAALTHCEATKNDGVPPGNVSAGQLQDLFDSV</sequence>
<dbReference type="Gene3D" id="3.40.50.300">
    <property type="entry name" value="P-loop containing nucleotide triphosphate hydrolases"/>
    <property type="match status" value="1"/>
</dbReference>
<dbReference type="EMBL" id="JAWDGP010005638">
    <property type="protein sequence ID" value="KAK3754782.1"/>
    <property type="molecule type" value="Genomic_DNA"/>
</dbReference>
<name>A0AAE0YQP8_9GAST</name>
<dbReference type="Pfam" id="PF13604">
    <property type="entry name" value="AAA_30"/>
    <property type="match status" value="1"/>
</dbReference>
<reference evidence="2" key="1">
    <citation type="journal article" date="2023" name="G3 (Bethesda)">
        <title>A reference genome for the long-term kleptoplast-retaining sea slug Elysia crispata morphotype clarki.</title>
        <authorList>
            <person name="Eastman K.E."/>
            <person name="Pendleton A.L."/>
            <person name="Shaikh M.A."/>
            <person name="Suttiyut T."/>
            <person name="Ogas R."/>
            <person name="Tomko P."/>
            <person name="Gavelis G."/>
            <person name="Widhalm J.R."/>
            <person name="Wisecaver J.H."/>
        </authorList>
    </citation>
    <scope>NUCLEOTIDE SEQUENCE</scope>
    <source>
        <strain evidence="2">ECLA1</strain>
    </source>
</reference>